<evidence type="ECO:0000313" key="3">
    <source>
        <dbReference type="Proteomes" id="UP000597444"/>
    </source>
</evidence>
<dbReference type="AlphaFoldDB" id="A0A8J3N146"/>
<gene>
    <name evidence="2" type="ORF">KSF_036250</name>
</gene>
<proteinExistence type="predicted"/>
<dbReference type="Pfam" id="PF05729">
    <property type="entry name" value="NACHT"/>
    <property type="match status" value="1"/>
</dbReference>
<dbReference type="InterPro" id="IPR007111">
    <property type="entry name" value="NACHT_NTPase"/>
</dbReference>
<keyword evidence="3" id="KW-1185">Reference proteome</keyword>
<evidence type="ECO:0000259" key="1">
    <source>
        <dbReference type="Pfam" id="PF05729"/>
    </source>
</evidence>
<name>A0A8J3N146_9CHLR</name>
<dbReference type="InterPro" id="IPR027417">
    <property type="entry name" value="P-loop_NTPase"/>
</dbReference>
<dbReference type="PRINTS" id="PR00364">
    <property type="entry name" value="DISEASERSIST"/>
</dbReference>
<feature type="domain" description="NACHT" evidence="1">
    <location>
        <begin position="36"/>
        <end position="184"/>
    </location>
</feature>
<accession>A0A8J3N146</accession>
<comment type="caution">
    <text evidence="2">The sequence shown here is derived from an EMBL/GenBank/DDBJ whole genome shotgun (WGS) entry which is preliminary data.</text>
</comment>
<dbReference type="EMBL" id="BNJK01000001">
    <property type="protein sequence ID" value="GHO93577.1"/>
    <property type="molecule type" value="Genomic_DNA"/>
</dbReference>
<organism evidence="2 3">
    <name type="scientific">Reticulibacter mediterranei</name>
    <dbReference type="NCBI Taxonomy" id="2778369"/>
    <lineage>
        <taxon>Bacteria</taxon>
        <taxon>Bacillati</taxon>
        <taxon>Chloroflexota</taxon>
        <taxon>Ktedonobacteria</taxon>
        <taxon>Ktedonobacterales</taxon>
        <taxon>Reticulibacteraceae</taxon>
        <taxon>Reticulibacter</taxon>
    </lineage>
</organism>
<dbReference type="Gene3D" id="3.40.50.300">
    <property type="entry name" value="P-loop containing nucleotide triphosphate hydrolases"/>
    <property type="match status" value="1"/>
</dbReference>
<evidence type="ECO:0000313" key="2">
    <source>
        <dbReference type="EMBL" id="GHO93577.1"/>
    </source>
</evidence>
<protein>
    <recommendedName>
        <fullName evidence="1">NACHT domain-containing protein</fullName>
    </recommendedName>
</protein>
<sequence length="443" mass="51787">MSVFVDRDREMQLIDDSFRTLLDKHRLLRNPILEFYGVSGIGKTLLLEQIKERCHDTMLPYIWVSLAGKESTFLQKEVVNQVNNYLRKSGLQLEQSAVGAIKVLLKQGPVVMLLDAVDETGNDQVEEIEALLRDLIDDEKLFVVLASKKMIEFENERSVARKLQWHNLRALDRSSCEEYLDKWEQDINEPEKQIDSDLRSIIFRWTQGYPLAMNIMVEAINDGNDPRTEAGKQRIVARLKERIIDQEILKGAEGDWKERCFTLLRLLSVPRRSNTMLMEELITHFAPEYHRKSSLAYFSLPTELHETTHVFSWNLERFGFAVETPVRHLFLLLYQQVRPQEYFAVHNFLADLNHQLAQEATGQDRVRYAREYLYHLASNPSIEHHEQKVMEALASILKEQPEFLQPFFEEFAQDQELKEELGQYLPQIEQAIQERAAQIKGDV</sequence>
<dbReference type="Proteomes" id="UP000597444">
    <property type="component" value="Unassembled WGS sequence"/>
</dbReference>
<reference evidence="2" key="1">
    <citation type="submission" date="2020-10" db="EMBL/GenBank/DDBJ databases">
        <title>Taxonomic study of unclassified bacteria belonging to the class Ktedonobacteria.</title>
        <authorList>
            <person name="Yabe S."/>
            <person name="Wang C.M."/>
            <person name="Zheng Y."/>
            <person name="Sakai Y."/>
            <person name="Cavaletti L."/>
            <person name="Monciardini P."/>
            <person name="Donadio S."/>
        </authorList>
    </citation>
    <scope>NUCLEOTIDE SEQUENCE</scope>
    <source>
        <strain evidence="2">ID150040</strain>
    </source>
</reference>
<dbReference type="SUPFAM" id="SSF52540">
    <property type="entry name" value="P-loop containing nucleoside triphosphate hydrolases"/>
    <property type="match status" value="1"/>
</dbReference>